<feature type="transmembrane region" description="Helical" evidence="9">
    <location>
        <begin position="71"/>
        <end position="89"/>
    </location>
</feature>
<organism evidence="11 12">
    <name type="scientific">Streptomyces showdoensis</name>
    <dbReference type="NCBI Taxonomy" id="68268"/>
    <lineage>
        <taxon>Bacteria</taxon>
        <taxon>Bacillati</taxon>
        <taxon>Actinomycetota</taxon>
        <taxon>Actinomycetes</taxon>
        <taxon>Kitasatosporales</taxon>
        <taxon>Streptomycetaceae</taxon>
        <taxon>Streptomyces</taxon>
    </lineage>
</organism>
<dbReference type="PRINTS" id="PR01036">
    <property type="entry name" value="TCRTETB"/>
</dbReference>
<evidence type="ECO:0000256" key="7">
    <source>
        <dbReference type="ARBA" id="ARBA00023136"/>
    </source>
</evidence>
<feature type="transmembrane region" description="Helical" evidence="9">
    <location>
        <begin position="220"/>
        <end position="240"/>
    </location>
</feature>
<evidence type="ECO:0000256" key="5">
    <source>
        <dbReference type="ARBA" id="ARBA00022692"/>
    </source>
</evidence>
<evidence type="ECO:0000256" key="9">
    <source>
        <dbReference type="SAM" id="Phobius"/>
    </source>
</evidence>
<dbReference type="GO" id="GO:0005886">
    <property type="term" value="C:plasma membrane"/>
    <property type="evidence" value="ECO:0007669"/>
    <property type="project" value="UniProtKB-SubCell"/>
</dbReference>
<feature type="transmembrane region" description="Helical" evidence="9">
    <location>
        <begin position="95"/>
        <end position="116"/>
    </location>
</feature>
<feature type="transmembrane region" description="Helical" evidence="9">
    <location>
        <begin position="156"/>
        <end position="175"/>
    </location>
</feature>
<feature type="transmembrane region" description="Helical" evidence="9">
    <location>
        <begin position="196"/>
        <end position="214"/>
    </location>
</feature>
<feature type="transmembrane region" description="Helical" evidence="9">
    <location>
        <begin position="292"/>
        <end position="315"/>
    </location>
</feature>
<dbReference type="InterPro" id="IPR004638">
    <property type="entry name" value="EmrB-like"/>
</dbReference>
<evidence type="ECO:0000256" key="2">
    <source>
        <dbReference type="ARBA" id="ARBA00008537"/>
    </source>
</evidence>
<feature type="transmembrane region" description="Helical" evidence="9">
    <location>
        <begin position="327"/>
        <end position="346"/>
    </location>
</feature>
<dbReference type="Proteomes" id="UP000265325">
    <property type="component" value="Unassembled WGS sequence"/>
</dbReference>
<sequence>MGLVLTVVVIGSVMSVLDVTIVNVALRKLSETFDAPLATIQWTATAYSLALAAVIPTAAWAMGRIGAKRTYLTALALFTLGSLLAAFAWDAGSLIAFRAVQGLGGGLLMPVGMAMVMRAADPERFGRAMALLGLPILVGPVAGPALGGWLLDAASWHWIFLVNLPVGAAALFLAARLLRPDAPRAGAPAPRLDVPGLLTLSPGLALLLYGLARGGETGDFTAPGALAPTLASLLLVAAFVRRALTVREPLLDLRLLRDRTFAVGIATLALFTCGYFGSMLLAPMYWQGVRDFSPTTAGLLVAPVGLTVGVTMQIAARRIDTASPRRLIPVGVALAALGMALTALQTGTAGVAPWRVVAAAMLMGVGAGMVLMPTMTTATRSLPKDRMAAASTALGINAQLGASVGTALCSVVLGTAGADPAGFRTAFAVAAALLAAAVLPALLLPGRSSRTA</sequence>
<dbReference type="Gene3D" id="1.20.1720.10">
    <property type="entry name" value="Multidrug resistance protein D"/>
    <property type="match status" value="1"/>
</dbReference>
<feature type="transmembrane region" description="Helical" evidence="9">
    <location>
        <begin position="128"/>
        <end position="150"/>
    </location>
</feature>
<feature type="domain" description="Major facilitator superfamily (MFS) profile" evidence="10">
    <location>
        <begin position="4"/>
        <end position="449"/>
    </location>
</feature>
<evidence type="ECO:0000259" key="10">
    <source>
        <dbReference type="PROSITE" id="PS50850"/>
    </source>
</evidence>
<dbReference type="Gene3D" id="1.20.1250.20">
    <property type="entry name" value="MFS general substrate transporter like domains"/>
    <property type="match status" value="1"/>
</dbReference>
<keyword evidence="5 9" id="KW-0812">Transmembrane</keyword>
<dbReference type="EMBL" id="LAQS01000011">
    <property type="protein sequence ID" value="KKZ74144.1"/>
    <property type="molecule type" value="Genomic_DNA"/>
</dbReference>
<gene>
    <name evidence="11" type="ORF">VO63_09490</name>
</gene>
<dbReference type="InterPro" id="IPR020846">
    <property type="entry name" value="MFS_dom"/>
</dbReference>
<dbReference type="PANTHER" id="PTHR42718">
    <property type="entry name" value="MAJOR FACILITATOR SUPERFAMILY MULTIDRUG TRANSPORTER MFSC"/>
    <property type="match status" value="1"/>
</dbReference>
<feature type="transmembrane region" description="Helical" evidence="9">
    <location>
        <begin position="425"/>
        <end position="444"/>
    </location>
</feature>
<dbReference type="InterPro" id="IPR011701">
    <property type="entry name" value="MFS"/>
</dbReference>
<dbReference type="PROSITE" id="PS50850">
    <property type="entry name" value="MFS"/>
    <property type="match status" value="1"/>
</dbReference>
<name>A0A2P2GRN3_STREW</name>
<keyword evidence="3" id="KW-0813">Transport</keyword>
<keyword evidence="4" id="KW-1003">Cell membrane</keyword>
<comment type="caution">
    <text evidence="11">The sequence shown here is derived from an EMBL/GenBank/DDBJ whole genome shotgun (WGS) entry which is preliminary data.</text>
</comment>
<dbReference type="NCBIfam" id="TIGR00711">
    <property type="entry name" value="efflux_EmrB"/>
    <property type="match status" value="1"/>
</dbReference>
<keyword evidence="12" id="KW-1185">Reference proteome</keyword>
<keyword evidence="8" id="KW-0046">Antibiotic resistance</keyword>
<feature type="transmembrane region" description="Helical" evidence="9">
    <location>
        <begin position="393"/>
        <end position="413"/>
    </location>
</feature>
<keyword evidence="7 9" id="KW-0472">Membrane</keyword>
<feature type="transmembrane region" description="Helical" evidence="9">
    <location>
        <begin position="261"/>
        <end position="286"/>
    </location>
</feature>
<dbReference type="GO" id="GO:0022857">
    <property type="term" value="F:transmembrane transporter activity"/>
    <property type="evidence" value="ECO:0007669"/>
    <property type="project" value="InterPro"/>
</dbReference>
<evidence type="ECO:0000256" key="3">
    <source>
        <dbReference type="ARBA" id="ARBA00022448"/>
    </source>
</evidence>
<reference evidence="11 12" key="1">
    <citation type="submission" date="2015-05" db="EMBL/GenBank/DDBJ databases">
        <title>Draft Genome assembly of Streptomyces showdoensis.</title>
        <authorList>
            <person name="Thapa K.K."/>
            <person name="Metsa-Ketela M."/>
        </authorList>
    </citation>
    <scope>NUCLEOTIDE SEQUENCE [LARGE SCALE GENOMIC DNA]</scope>
    <source>
        <strain evidence="11 12">ATCC 15227</strain>
    </source>
</reference>
<evidence type="ECO:0000313" key="11">
    <source>
        <dbReference type="EMBL" id="KKZ74144.1"/>
    </source>
</evidence>
<evidence type="ECO:0000256" key="4">
    <source>
        <dbReference type="ARBA" id="ARBA00022475"/>
    </source>
</evidence>
<feature type="transmembrane region" description="Helical" evidence="9">
    <location>
        <begin position="39"/>
        <end position="59"/>
    </location>
</feature>
<evidence type="ECO:0000256" key="1">
    <source>
        <dbReference type="ARBA" id="ARBA00004651"/>
    </source>
</evidence>
<comment type="similarity">
    <text evidence="2">Belongs to the major facilitator superfamily. EmrB family.</text>
</comment>
<evidence type="ECO:0000256" key="6">
    <source>
        <dbReference type="ARBA" id="ARBA00022989"/>
    </source>
</evidence>
<evidence type="ECO:0000313" key="12">
    <source>
        <dbReference type="Proteomes" id="UP000265325"/>
    </source>
</evidence>
<dbReference type="AlphaFoldDB" id="A0A2P2GRN3"/>
<protein>
    <submittedName>
        <fullName evidence="11">Multidrug transporter</fullName>
    </submittedName>
</protein>
<proteinExistence type="inferred from homology"/>
<keyword evidence="6 9" id="KW-1133">Transmembrane helix</keyword>
<accession>A0A2P2GRN3</accession>
<dbReference type="SUPFAM" id="SSF103473">
    <property type="entry name" value="MFS general substrate transporter"/>
    <property type="match status" value="1"/>
</dbReference>
<comment type="subcellular location">
    <subcellularLocation>
        <location evidence="1">Cell membrane</location>
        <topology evidence="1">Multi-pass membrane protein</topology>
    </subcellularLocation>
</comment>
<feature type="transmembrane region" description="Helical" evidence="9">
    <location>
        <begin position="352"/>
        <end position="372"/>
    </location>
</feature>
<dbReference type="Pfam" id="PF07690">
    <property type="entry name" value="MFS_1"/>
    <property type="match status" value="1"/>
</dbReference>
<dbReference type="InterPro" id="IPR036259">
    <property type="entry name" value="MFS_trans_sf"/>
</dbReference>
<dbReference type="GO" id="GO:0046677">
    <property type="term" value="P:response to antibiotic"/>
    <property type="evidence" value="ECO:0007669"/>
    <property type="project" value="UniProtKB-KW"/>
</dbReference>
<evidence type="ECO:0000256" key="8">
    <source>
        <dbReference type="ARBA" id="ARBA00023251"/>
    </source>
</evidence>
<dbReference type="PANTHER" id="PTHR42718:SF9">
    <property type="entry name" value="MAJOR FACILITATOR SUPERFAMILY MULTIDRUG TRANSPORTER MFSC"/>
    <property type="match status" value="1"/>
</dbReference>